<sequence>MSVASLESYTYCFEQVEKAYDAIEQGEANKAAFILCSVRDDAKLIQEQSEMYYKGLLRLQTAQQKRMENLTAEINDLYNEEKRYSKQERELGIQKQKYIQARESEEASKMAAERRYRDAEREKEKHLKEQRERDEKGKNFWWVFGYNLYLIFDDWMKDNRRKARDASREMEKHQNMIQEAEKEMEKLSYEEVKVRNEIKASEQKQCNTNEQRKSLHKKLGATREMIVLLGKVWRK</sequence>
<feature type="region of interest" description="Disordered" evidence="1">
    <location>
        <begin position="104"/>
        <end position="130"/>
    </location>
</feature>
<evidence type="ECO:0000313" key="2">
    <source>
        <dbReference type="EnsemblMetazoa" id="XP_020901000.1"/>
    </source>
</evidence>
<dbReference type="RefSeq" id="XP_020901000.1">
    <property type="nucleotide sequence ID" value="XM_021045341.2"/>
</dbReference>
<dbReference type="Proteomes" id="UP000887567">
    <property type="component" value="Unplaced"/>
</dbReference>
<organism evidence="2 3">
    <name type="scientific">Exaiptasia diaphana</name>
    <name type="common">Tropical sea anemone</name>
    <name type="synonym">Aiptasia pulchella</name>
    <dbReference type="NCBI Taxonomy" id="2652724"/>
    <lineage>
        <taxon>Eukaryota</taxon>
        <taxon>Metazoa</taxon>
        <taxon>Cnidaria</taxon>
        <taxon>Anthozoa</taxon>
        <taxon>Hexacorallia</taxon>
        <taxon>Actiniaria</taxon>
        <taxon>Aiptasiidae</taxon>
        <taxon>Exaiptasia</taxon>
    </lineage>
</organism>
<dbReference type="AlphaFoldDB" id="A0A913X975"/>
<protein>
    <submittedName>
        <fullName evidence="2">Uncharacterized protein</fullName>
    </submittedName>
</protein>
<dbReference type="KEGG" id="epa:110239616"/>
<keyword evidence="3" id="KW-1185">Reference proteome</keyword>
<proteinExistence type="predicted"/>
<dbReference type="GeneID" id="110239616"/>
<accession>A0A913X975</accession>
<dbReference type="OrthoDB" id="5977670at2759"/>
<dbReference type="EnsemblMetazoa" id="XM_021045341.2">
    <property type="protein sequence ID" value="XP_020901000.1"/>
    <property type="gene ID" value="LOC110239616"/>
</dbReference>
<evidence type="ECO:0000313" key="3">
    <source>
        <dbReference type="Proteomes" id="UP000887567"/>
    </source>
</evidence>
<name>A0A913X975_EXADI</name>
<evidence type="ECO:0000256" key="1">
    <source>
        <dbReference type="SAM" id="MobiDB-lite"/>
    </source>
</evidence>
<reference evidence="2" key="1">
    <citation type="submission" date="2022-11" db="UniProtKB">
        <authorList>
            <consortium name="EnsemblMetazoa"/>
        </authorList>
    </citation>
    <scope>IDENTIFICATION</scope>
</reference>